<feature type="chain" id="PRO_5036225184" description="Endoplasmic reticulum resident protein 29" evidence="2">
    <location>
        <begin position="22"/>
        <end position="277"/>
    </location>
</feature>
<gene>
    <name evidence="5" type="ORF">BJG266_LOCUS19500</name>
    <name evidence="6" type="ORF">QVE165_LOCUS40154</name>
</gene>
<evidence type="ECO:0000313" key="7">
    <source>
        <dbReference type="Proteomes" id="UP000663832"/>
    </source>
</evidence>
<dbReference type="GO" id="GO:0009306">
    <property type="term" value="P:protein secretion"/>
    <property type="evidence" value="ECO:0007669"/>
    <property type="project" value="InterPro"/>
</dbReference>
<feature type="domain" description="Endoplasmic reticulum resident protein 29 C-terminal" evidence="3">
    <location>
        <begin position="144"/>
        <end position="242"/>
    </location>
</feature>
<comment type="caution">
    <text evidence="5">The sequence shown here is derived from an EMBL/GenBank/DDBJ whole genome shotgun (WGS) entry which is preliminary data.</text>
</comment>
<dbReference type="EMBL" id="CAJNOM010000457">
    <property type="protein sequence ID" value="CAF1448929.1"/>
    <property type="molecule type" value="Genomic_DNA"/>
</dbReference>
<keyword evidence="7" id="KW-1185">Reference proteome</keyword>
<dbReference type="Pfam" id="PF07912">
    <property type="entry name" value="ERp29_N"/>
    <property type="match status" value="1"/>
</dbReference>
<dbReference type="PANTHER" id="PTHR12211:SF0">
    <property type="entry name" value="ENDOPLASMIC RETICULUM RESIDENT PROTEIN 29"/>
    <property type="match status" value="1"/>
</dbReference>
<evidence type="ECO:0000259" key="4">
    <source>
        <dbReference type="Pfam" id="PF07912"/>
    </source>
</evidence>
<feature type="domain" description="ERp29 N-terminal" evidence="4">
    <location>
        <begin position="22"/>
        <end position="143"/>
    </location>
</feature>
<dbReference type="InterPro" id="IPR036249">
    <property type="entry name" value="Thioredoxin-like_sf"/>
</dbReference>
<dbReference type="Proteomes" id="UP000663877">
    <property type="component" value="Unassembled WGS sequence"/>
</dbReference>
<reference evidence="5" key="1">
    <citation type="submission" date="2021-02" db="EMBL/GenBank/DDBJ databases">
        <authorList>
            <person name="Nowell W R."/>
        </authorList>
    </citation>
    <scope>NUCLEOTIDE SEQUENCE</scope>
</reference>
<dbReference type="Proteomes" id="UP000663832">
    <property type="component" value="Unassembled WGS sequence"/>
</dbReference>
<evidence type="ECO:0008006" key="9">
    <source>
        <dbReference type="Google" id="ProtNLM"/>
    </source>
</evidence>
<name>A0A814LSH3_9BILA</name>
<keyword evidence="2" id="KW-0732">Signal</keyword>
<proteinExistence type="predicted"/>
<dbReference type="InterPro" id="IPR036356">
    <property type="entry name" value="ERp29_C_sf"/>
</dbReference>
<dbReference type="InterPro" id="IPR011679">
    <property type="entry name" value="ERp29_C"/>
</dbReference>
<evidence type="ECO:0000313" key="5">
    <source>
        <dbReference type="EMBL" id="CAF1067202.1"/>
    </source>
</evidence>
<evidence type="ECO:0000259" key="3">
    <source>
        <dbReference type="Pfam" id="PF07749"/>
    </source>
</evidence>
<dbReference type="FunFam" id="1.20.1150.12:FF:000001">
    <property type="entry name" value="Endoplasmic reticulum resident protein 29"/>
    <property type="match status" value="1"/>
</dbReference>
<dbReference type="EMBL" id="CAJNOI010000105">
    <property type="protein sequence ID" value="CAF1067202.1"/>
    <property type="molecule type" value="Genomic_DNA"/>
</dbReference>
<accession>A0A814LSH3</accession>
<dbReference type="Gene3D" id="1.20.1150.12">
    <property type="entry name" value="Endoplasmic reticulum resident protein 29, C-terminal domain"/>
    <property type="match status" value="1"/>
</dbReference>
<keyword evidence="1" id="KW-0256">Endoplasmic reticulum</keyword>
<dbReference type="Pfam" id="PF07749">
    <property type="entry name" value="ERp29"/>
    <property type="match status" value="1"/>
</dbReference>
<evidence type="ECO:0000313" key="8">
    <source>
        <dbReference type="Proteomes" id="UP000663877"/>
    </source>
</evidence>
<dbReference type="PANTHER" id="PTHR12211">
    <property type="entry name" value="ENDOPLASMIC RETICULUM PROTEIN ERP29"/>
    <property type="match status" value="1"/>
</dbReference>
<dbReference type="SUPFAM" id="SSF52833">
    <property type="entry name" value="Thioredoxin-like"/>
    <property type="match status" value="1"/>
</dbReference>
<evidence type="ECO:0000313" key="6">
    <source>
        <dbReference type="EMBL" id="CAF1448929.1"/>
    </source>
</evidence>
<feature type="signal peptide" evidence="2">
    <location>
        <begin position="1"/>
        <end position="21"/>
    </location>
</feature>
<dbReference type="GO" id="GO:0005788">
    <property type="term" value="C:endoplasmic reticulum lumen"/>
    <property type="evidence" value="ECO:0007669"/>
    <property type="project" value="InterPro"/>
</dbReference>
<evidence type="ECO:0000256" key="1">
    <source>
        <dbReference type="ARBA" id="ARBA00022824"/>
    </source>
</evidence>
<protein>
    <recommendedName>
        <fullName evidence="9">Endoplasmic reticulum resident protein 29</fullName>
    </recommendedName>
</protein>
<dbReference type="InterPro" id="IPR016855">
    <property type="entry name" value="ERp29"/>
</dbReference>
<dbReference type="AlphaFoldDB" id="A0A814LSH3"/>
<organism evidence="5 8">
    <name type="scientific">Adineta steineri</name>
    <dbReference type="NCBI Taxonomy" id="433720"/>
    <lineage>
        <taxon>Eukaryota</taxon>
        <taxon>Metazoa</taxon>
        <taxon>Spiralia</taxon>
        <taxon>Gnathifera</taxon>
        <taxon>Rotifera</taxon>
        <taxon>Eurotatoria</taxon>
        <taxon>Bdelloidea</taxon>
        <taxon>Adinetida</taxon>
        <taxon>Adinetidae</taxon>
        <taxon>Adineta</taxon>
    </lineage>
</organism>
<dbReference type="Gene3D" id="3.40.30.10">
    <property type="entry name" value="Glutaredoxin"/>
    <property type="match status" value="1"/>
</dbReference>
<dbReference type="SUPFAM" id="SSF47933">
    <property type="entry name" value="ERP29 C domain-like"/>
    <property type="match status" value="1"/>
</dbReference>
<sequence>MKFFVIFSATLFFALILSIKAHTPGTVTVDSLTFDKVVRNFDVVLAKFDDKYPYGDNQDQFKKFAESAANTKNLLLVEIPITDYGEKENEQLGAEYKVTKADFPAYKLFLKGKSKPIDHTGDKTEDGLKQFLSQHTNLWFGLPGTLEALDRLAREYFDISSAGDETNQKTLLEKAREQVKGFVDKKEQKSGESYIKIMEAVAKQGVDFLKREGRRVQNLLKGKITDTKKEELQHRSNILLSFKSLKESVTDTLDAAKDTVVDTAEKVKEAVTGEKDL</sequence>
<evidence type="ECO:0000256" key="2">
    <source>
        <dbReference type="SAM" id="SignalP"/>
    </source>
</evidence>
<dbReference type="OrthoDB" id="417262at2759"/>
<dbReference type="InterPro" id="IPR012883">
    <property type="entry name" value="ERp29_N"/>
</dbReference>